<proteinExistence type="predicted"/>
<dbReference type="AlphaFoldDB" id="A0A0S7Y7N6"/>
<dbReference type="InterPro" id="IPR003787">
    <property type="entry name" value="Sulphur_relay_DsrE/F-like"/>
</dbReference>
<protein>
    <submittedName>
        <fullName evidence="1">Peroxiredoxin</fullName>
    </submittedName>
</protein>
<organism evidence="1 2">
    <name type="scientific">candidate division TA06 bacterium DG_78</name>
    <dbReference type="NCBI Taxonomy" id="1703772"/>
    <lineage>
        <taxon>Bacteria</taxon>
        <taxon>Bacteria division TA06</taxon>
    </lineage>
</organism>
<dbReference type="InterPro" id="IPR027396">
    <property type="entry name" value="DsrEFH-like"/>
</dbReference>
<dbReference type="SUPFAM" id="SSF75169">
    <property type="entry name" value="DsrEFH-like"/>
    <property type="match status" value="1"/>
</dbReference>
<evidence type="ECO:0000313" key="1">
    <source>
        <dbReference type="EMBL" id="KPJ70765.1"/>
    </source>
</evidence>
<comment type="caution">
    <text evidence="1">The sequence shown here is derived from an EMBL/GenBank/DDBJ whole genome shotgun (WGS) entry which is preliminary data.</text>
</comment>
<dbReference type="EMBL" id="LJNI01000158">
    <property type="protein sequence ID" value="KPJ70765.1"/>
    <property type="molecule type" value="Genomic_DNA"/>
</dbReference>
<evidence type="ECO:0000313" key="2">
    <source>
        <dbReference type="Proteomes" id="UP000051012"/>
    </source>
</evidence>
<gene>
    <name evidence="1" type="ORF">AMJ52_09485</name>
</gene>
<dbReference type="PANTHER" id="PTHR34655:SF2">
    <property type="entry name" value="PEROXIREDOXIN FAMILY PROTEIN"/>
    <property type="match status" value="1"/>
</dbReference>
<dbReference type="PANTHER" id="PTHR34655">
    <property type="entry name" value="CONSERVED WITHIN P. AEROPHILUM"/>
    <property type="match status" value="1"/>
</dbReference>
<accession>A0A0S7Y7N6</accession>
<dbReference type="Gene3D" id="3.40.1260.10">
    <property type="entry name" value="DsrEFH-like"/>
    <property type="match status" value="1"/>
</dbReference>
<name>A0A0S7Y7N6_UNCT6</name>
<reference evidence="1 2" key="1">
    <citation type="journal article" date="2015" name="Microbiome">
        <title>Genomic resolution of linkages in carbon, nitrogen, and sulfur cycling among widespread estuary sediment bacteria.</title>
        <authorList>
            <person name="Baker B.J."/>
            <person name="Lazar C.S."/>
            <person name="Teske A.P."/>
            <person name="Dick G.J."/>
        </authorList>
    </citation>
    <scope>NUCLEOTIDE SEQUENCE [LARGE SCALE GENOMIC DNA]</scope>
    <source>
        <strain evidence="1">DG_78</strain>
    </source>
</reference>
<sequence length="117" mass="12526">MAKVALVCNGSENKNIIPTLVLGSSAAASGDEVYIFFTPGAADLLKPGVIEGLKPKGYPEAIEMWNGIKSLGGKLYFCELALEAKDMKKEDFRDDVELVGATTFMADIDGAQITFSF</sequence>
<dbReference type="Pfam" id="PF02635">
    <property type="entry name" value="DsrE"/>
    <property type="match status" value="1"/>
</dbReference>
<dbReference type="Proteomes" id="UP000051012">
    <property type="component" value="Unassembled WGS sequence"/>
</dbReference>